<dbReference type="Proteomes" id="UP000095280">
    <property type="component" value="Unplaced"/>
</dbReference>
<dbReference type="AlphaFoldDB" id="A0A1I8H320"/>
<evidence type="ECO:0000313" key="3">
    <source>
        <dbReference type="WBParaSite" id="maker-uti_cns_0004183-snap-gene-0.2-mRNA-1"/>
    </source>
</evidence>
<evidence type="ECO:0000313" key="2">
    <source>
        <dbReference type="Proteomes" id="UP000095280"/>
    </source>
</evidence>
<feature type="region of interest" description="Disordered" evidence="1">
    <location>
        <begin position="39"/>
        <end position="72"/>
    </location>
</feature>
<accession>A0A1I8H320</accession>
<proteinExistence type="predicted"/>
<evidence type="ECO:0000256" key="1">
    <source>
        <dbReference type="SAM" id="MobiDB-lite"/>
    </source>
</evidence>
<keyword evidence="2" id="KW-1185">Reference proteome</keyword>
<sequence>VQRAGPSAFYSEDNRPDWPSQVPVCNLSNQLLCYQLSNGQGRRRSQGGSRSGQPRPQPAQWSPEGRLRGRPGRAGARALHRLLVAQLLRLLHWRQELLLQVCQRPVGPVHRPVLGLHLRYGCLLQHLVHHAVHQGLQDLHQRVQGDVGDLLGLLRGRQVQGPRLLLQQDQGGAGQISCMPPQGFGKTNLLWLNSVLLIVITNNLI</sequence>
<protein>
    <submittedName>
        <fullName evidence="3">SNF2_N domain-containing protein</fullName>
    </submittedName>
</protein>
<reference evidence="3" key="1">
    <citation type="submission" date="2016-11" db="UniProtKB">
        <authorList>
            <consortium name="WormBaseParasite"/>
        </authorList>
    </citation>
    <scope>IDENTIFICATION</scope>
</reference>
<name>A0A1I8H320_9PLAT</name>
<dbReference type="WBParaSite" id="maker-uti_cns_0004183-snap-gene-0.2-mRNA-1">
    <property type="protein sequence ID" value="maker-uti_cns_0004183-snap-gene-0.2-mRNA-1"/>
    <property type="gene ID" value="maker-uti_cns_0004183-snap-gene-0.2"/>
</dbReference>
<organism evidence="2 3">
    <name type="scientific">Macrostomum lignano</name>
    <dbReference type="NCBI Taxonomy" id="282301"/>
    <lineage>
        <taxon>Eukaryota</taxon>
        <taxon>Metazoa</taxon>
        <taxon>Spiralia</taxon>
        <taxon>Lophotrochozoa</taxon>
        <taxon>Platyhelminthes</taxon>
        <taxon>Rhabditophora</taxon>
        <taxon>Macrostomorpha</taxon>
        <taxon>Macrostomida</taxon>
        <taxon>Macrostomidae</taxon>
        <taxon>Macrostomum</taxon>
    </lineage>
</organism>